<evidence type="ECO:0000313" key="2">
    <source>
        <dbReference type="Proteomes" id="UP000028493"/>
    </source>
</evidence>
<protein>
    <submittedName>
        <fullName evidence="1">Uncharacterized protein</fullName>
    </submittedName>
</protein>
<sequence length="52" mass="5756">MTHQITVKQLKATLPHYVLSSLPANHNIEQILMSELSNMAVHSLSSKISLSL</sequence>
<proteinExistence type="predicted"/>
<dbReference type="Proteomes" id="UP000028493">
    <property type="component" value="Unassembled WGS sequence"/>
</dbReference>
<comment type="caution">
    <text evidence="1">The sequence shown here is derived from an EMBL/GenBank/DDBJ whole genome shotgun (WGS) entry which is preliminary data.</text>
</comment>
<organism evidence="1 2">
    <name type="scientific">Xenorhabdus bovienii str. kraussei Becker Underwood</name>
    <dbReference type="NCBI Taxonomy" id="1398204"/>
    <lineage>
        <taxon>Bacteria</taxon>
        <taxon>Pseudomonadati</taxon>
        <taxon>Pseudomonadota</taxon>
        <taxon>Gammaproteobacteria</taxon>
        <taxon>Enterobacterales</taxon>
        <taxon>Morganellaceae</taxon>
        <taxon>Xenorhabdus</taxon>
    </lineage>
</organism>
<name>A0A077PLD7_XENBV</name>
<accession>A0A077PLD7</accession>
<reference evidence="1" key="1">
    <citation type="submission" date="2013-07" db="EMBL/GenBank/DDBJ databases">
        <title>Sub-species coevolution in mutualistic symbiosis.</title>
        <authorList>
            <person name="Murfin K."/>
            <person name="Klassen J."/>
            <person name="Lee M."/>
            <person name="Forst S."/>
            <person name="Stock P."/>
            <person name="Goodrich-Blair H."/>
        </authorList>
    </citation>
    <scope>NUCLEOTIDE SEQUENCE [LARGE SCALE GENOMIC DNA]</scope>
    <source>
        <strain evidence="1">Kraussei Becker Underwood</strain>
    </source>
</reference>
<dbReference type="HOGENOM" id="CLU_3086307_0_0_6"/>
<dbReference type="EMBL" id="CBSZ010000311">
    <property type="protein sequence ID" value="CDH25160.1"/>
    <property type="molecule type" value="Genomic_DNA"/>
</dbReference>
<dbReference type="AlphaFoldDB" id="A0A077PLD7"/>
<evidence type="ECO:0000313" key="1">
    <source>
        <dbReference type="EMBL" id="CDH25160.1"/>
    </source>
</evidence>
<gene>
    <name evidence="1" type="ORF">XBKB1_3790006</name>
</gene>